<reference evidence="4 5" key="1">
    <citation type="submission" date="2016-09" db="EMBL/GenBank/DDBJ databases">
        <title>The draft genome of Dichanthelium oligosanthes: A C3 panicoid grass species.</title>
        <authorList>
            <person name="Studer A.J."/>
            <person name="Schnable J.C."/>
            <person name="Brutnell T.P."/>
        </authorList>
    </citation>
    <scope>NUCLEOTIDE SEQUENCE [LARGE SCALE GENOMIC DNA]</scope>
    <source>
        <strain evidence="5">cv. Kellogg 1175</strain>
        <tissue evidence="4">Leaf</tissue>
    </source>
</reference>
<dbReference type="STRING" id="888268.A0A1E5UTF4"/>
<dbReference type="InterPro" id="IPR026961">
    <property type="entry name" value="PGG_dom"/>
</dbReference>
<evidence type="ECO:0000313" key="5">
    <source>
        <dbReference type="Proteomes" id="UP000095767"/>
    </source>
</evidence>
<feature type="transmembrane region" description="Helical" evidence="1">
    <location>
        <begin position="111"/>
        <end position="133"/>
    </location>
</feature>
<name>A0A1E5UTF4_9POAL</name>
<dbReference type="EMBL" id="LWDX02064080">
    <property type="protein sequence ID" value="OEL16098.1"/>
    <property type="molecule type" value="Genomic_DNA"/>
</dbReference>
<protein>
    <recommendedName>
        <fullName evidence="3">PGG domain-containing protein</fullName>
    </recommendedName>
</protein>
<gene>
    <name evidence="4" type="ORF">BAE44_0022882</name>
</gene>
<dbReference type="AlphaFoldDB" id="A0A1E5UTF4"/>
<feature type="non-terminal residue" evidence="4">
    <location>
        <position position="1"/>
    </location>
</feature>
<proteinExistence type="predicted"/>
<feature type="transmembrane region" description="Helical" evidence="1">
    <location>
        <begin position="51"/>
        <end position="70"/>
    </location>
</feature>
<evidence type="ECO:0000256" key="2">
    <source>
        <dbReference type="SAM" id="SignalP"/>
    </source>
</evidence>
<feature type="transmembrane region" description="Helical" evidence="1">
    <location>
        <begin position="77"/>
        <end position="99"/>
    </location>
</feature>
<keyword evidence="1" id="KW-0812">Transmembrane</keyword>
<evidence type="ECO:0000256" key="1">
    <source>
        <dbReference type="SAM" id="Phobius"/>
    </source>
</evidence>
<accession>A0A1E5UTF4</accession>
<sequence>LLLMLAILAATLTYQAGLTPPGGFWLGDDELGHIAGDPVLLSSYPRRYTAFFYHNATSFMASVALTILLVNPNLYRAAIRCQALCVCMVAGLFGLMGGYAAGSSRHVRTSIYMIALVAVVFTFVILLLVMFLLNHKWIDKWTWALPVVIVDQRRLVMAQTRRSP</sequence>
<comment type="caution">
    <text evidence="4">The sequence shown here is derived from an EMBL/GenBank/DDBJ whole genome shotgun (WGS) entry which is preliminary data.</text>
</comment>
<dbReference type="OrthoDB" id="690517at2759"/>
<keyword evidence="1" id="KW-0472">Membrane</keyword>
<dbReference type="Proteomes" id="UP000095767">
    <property type="component" value="Unassembled WGS sequence"/>
</dbReference>
<feature type="signal peptide" evidence="2">
    <location>
        <begin position="1"/>
        <end position="17"/>
    </location>
</feature>
<keyword evidence="2" id="KW-0732">Signal</keyword>
<keyword evidence="5" id="KW-1185">Reference proteome</keyword>
<feature type="chain" id="PRO_5046175131" description="PGG domain-containing protein" evidence="2">
    <location>
        <begin position="18"/>
        <end position="164"/>
    </location>
</feature>
<dbReference type="GO" id="GO:0016020">
    <property type="term" value="C:membrane"/>
    <property type="evidence" value="ECO:0007669"/>
    <property type="project" value="TreeGrafter"/>
</dbReference>
<dbReference type="PANTHER" id="PTHR24177">
    <property type="entry name" value="CASKIN"/>
    <property type="match status" value="1"/>
</dbReference>
<organism evidence="4 5">
    <name type="scientific">Dichanthelium oligosanthes</name>
    <dbReference type="NCBI Taxonomy" id="888268"/>
    <lineage>
        <taxon>Eukaryota</taxon>
        <taxon>Viridiplantae</taxon>
        <taxon>Streptophyta</taxon>
        <taxon>Embryophyta</taxon>
        <taxon>Tracheophyta</taxon>
        <taxon>Spermatophyta</taxon>
        <taxon>Magnoliopsida</taxon>
        <taxon>Liliopsida</taxon>
        <taxon>Poales</taxon>
        <taxon>Poaceae</taxon>
        <taxon>PACMAD clade</taxon>
        <taxon>Panicoideae</taxon>
        <taxon>Panicodae</taxon>
        <taxon>Paniceae</taxon>
        <taxon>Dichantheliinae</taxon>
        <taxon>Dichanthelium</taxon>
    </lineage>
</organism>
<evidence type="ECO:0000313" key="4">
    <source>
        <dbReference type="EMBL" id="OEL16098.1"/>
    </source>
</evidence>
<keyword evidence="1" id="KW-1133">Transmembrane helix</keyword>
<evidence type="ECO:0000259" key="3">
    <source>
        <dbReference type="Pfam" id="PF13962"/>
    </source>
</evidence>
<dbReference type="PANTHER" id="PTHR24177:SF262">
    <property type="entry name" value="OS11G0682000 PROTEIN"/>
    <property type="match status" value="1"/>
</dbReference>
<feature type="domain" description="PGG" evidence="3">
    <location>
        <begin position="2"/>
        <end position="105"/>
    </location>
</feature>
<dbReference type="Pfam" id="PF13962">
    <property type="entry name" value="PGG"/>
    <property type="match status" value="1"/>
</dbReference>